<gene>
    <name evidence="2" type="ORF">S01H4_33181</name>
</gene>
<dbReference type="EMBL" id="BART01017430">
    <property type="protein sequence ID" value="GAG77618.1"/>
    <property type="molecule type" value="Genomic_DNA"/>
</dbReference>
<comment type="caution">
    <text evidence="2">The sequence shown here is derived from an EMBL/GenBank/DDBJ whole genome shotgun (WGS) entry which is preliminary data.</text>
</comment>
<protein>
    <submittedName>
        <fullName evidence="2">Uncharacterized protein</fullName>
    </submittedName>
</protein>
<organism evidence="2">
    <name type="scientific">marine sediment metagenome</name>
    <dbReference type="NCBI Taxonomy" id="412755"/>
    <lineage>
        <taxon>unclassified sequences</taxon>
        <taxon>metagenomes</taxon>
        <taxon>ecological metagenomes</taxon>
    </lineage>
</organism>
<feature type="non-terminal residue" evidence="2">
    <location>
        <position position="1"/>
    </location>
</feature>
<reference evidence="2" key="1">
    <citation type="journal article" date="2014" name="Front. Microbiol.">
        <title>High frequency of phylogenetically diverse reductive dehalogenase-homologous genes in deep subseafloor sedimentary metagenomes.</title>
        <authorList>
            <person name="Kawai M."/>
            <person name="Futagami T."/>
            <person name="Toyoda A."/>
            <person name="Takaki Y."/>
            <person name="Nishi S."/>
            <person name="Hori S."/>
            <person name="Arai W."/>
            <person name="Tsubouchi T."/>
            <person name="Morono Y."/>
            <person name="Uchiyama I."/>
            <person name="Ito T."/>
            <person name="Fujiyama A."/>
            <person name="Inagaki F."/>
            <person name="Takami H."/>
        </authorList>
    </citation>
    <scope>NUCLEOTIDE SEQUENCE</scope>
    <source>
        <strain evidence="2">Expedition CK06-06</strain>
    </source>
</reference>
<proteinExistence type="predicted"/>
<evidence type="ECO:0000256" key="1">
    <source>
        <dbReference type="SAM" id="MobiDB-lite"/>
    </source>
</evidence>
<feature type="compositionally biased region" description="Basic and acidic residues" evidence="1">
    <location>
        <begin position="1"/>
        <end position="27"/>
    </location>
</feature>
<dbReference type="AlphaFoldDB" id="X1AZW3"/>
<accession>X1AZW3</accession>
<evidence type="ECO:0000313" key="2">
    <source>
        <dbReference type="EMBL" id="GAG77618.1"/>
    </source>
</evidence>
<name>X1AZW3_9ZZZZ</name>
<sequence length="56" mass="6414">EKDKNTSELTKRLETLEKAKGTKKQIEGQDEDDGDGEVKKSDKPWPSFDFEVVTEE</sequence>
<feature type="region of interest" description="Disordered" evidence="1">
    <location>
        <begin position="1"/>
        <end position="56"/>
    </location>
</feature>